<evidence type="ECO:0000256" key="4">
    <source>
        <dbReference type="ARBA" id="ARBA00022989"/>
    </source>
</evidence>
<evidence type="ECO:0000256" key="7">
    <source>
        <dbReference type="ARBA" id="ARBA00023303"/>
    </source>
</evidence>
<dbReference type="PANTHER" id="PTHR11537:SF254">
    <property type="entry name" value="POTASSIUM VOLTAGE-GATED CHANNEL PROTEIN SHAB"/>
    <property type="match status" value="1"/>
</dbReference>
<keyword evidence="11" id="KW-1185">Reference proteome</keyword>
<dbReference type="InterPro" id="IPR013099">
    <property type="entry name" value="K_chnl_dom"/>
</dbReference>
<keyword evidence="3 8" id="KW-0812">Transmembrane</keyword>
<evidence type="ECO:0000256" key="8">
    <source>
        <dbReference type="SAM" id="Phobius"/>
    </source>
</evidence>
<protein>
    <submittedName>
        <fullName evidence="10">Two pore domain potassium channel family protein</fullName>
    </submittedName>
</protein>
<evidence type="ECO:0000256" key="5">
    <source>
        <dbReference type="ARBA" id="ARBA00023065"/>
    </source>
</evidence>
<keyword evidence="6 8" id="KW-0472">Membrane</keyword>
<sequence>MKTATAAPANKHQGIYEALNILVLLLSIILVISISIDAFKNHSIIIRGVYLRIQLWVCLLFILVFVLKLILTNNKWRYLQTHLIFLIISIPYNYIFYHYHISFNPEITYLIRFIPLIRGAYALALIVNWISNNTITSLFTSYIILLVATVYFSSLIFFVLEQNTNPLLTNFGDALWWACMNVTTVGSNIIATTTTGKVLSVLLSALGLLMFPIFTVFLSNIMKNANKDKHNTTDLD</sequence>
<dbReference type="SUPFAM" id="SSF81324">
    <property type="entry name" value="Voltage-gated potassium channels"/>
    <property type="match status" value="1"/>
</dbReference>
<feature type="transmembrane region" description="Helical" evidence="8">
    <location>
        <begin position="174"/>
        <end position="192"/>
    </location>
</feature>
<organism evidence="10 11">
    <name type="scientific">Chitinophaga silvatica</name>
    <dbReference type="NCBI Taxonomy" id="2282649"/>
    <lineage>
        <taxon>Bacteria</taxon>
        <taxon>Pseudomonadati</taxon>
        <taxon>Bacteroidota</taxon>
        <taxon>Chitinophagia</taxon>
        <taxon>Chitinophagales</taxon>
        <taxon>Chitinophagaceae</taxon>
        <taxon>Chitinophaga</taxon>
    </lineage>
</organism>
<keyword evidence="7 10" id="KW-0407">Ion channel</keyword>
<evidence type="ECO:0000256" key="1">
    <source>
        <dbReference type="ARBA" id="ARBA00004141"/>
    </source>
</evidence>
<evidence type="ECO:0000313" key="10">
    <source>
        <dbReference type="EMBL" id="RFS21885.1"/>
    </source>
</evidence>
<feature type="transmembrane region" description="Helical" evidence="8">
    <location>
        <begin position="198"/>
        <end position="219"/>
    </location>
</feature>
<proteinExistence type="predicted"/>
<comment type="caution">
    <text evidence="10">The sequence shown here is derived from an EMBL/GenBank/DDBJ whole genome shotgun (WGS) entry which is preliminary data.</text>
</comment>
<dbReference type="OrthoDB" id="9799090at2"/>
<keyword evidence="2" id="KW-0813">Transport</keyword>
<dbReference type="Gene3D" id="1.10.287.70">
    <property type="match status" value="1"/>
</dbReference>
<evidence type="ECO:0000256" key="6">
    <source>
        <dbReference type="ARBA" id="ARBA00023136"/>
    </source>
</evidence>
<accession>A0A3E1Y905</accession>
<evidence type="ECO:0000256" key="3">
    <source>
        <dbReference type="ARBA" id="ARBA00022692"/>
    </source>
</evidence>
<comment type="subcellular location">
    <subcellularLocation>
        <location evidence="1">Membrane</location>
        <topology evidence="1">Multi-pass membrane protein</topology>
    </subcellularLocation>
</comment>
<feature type="transmembrane region" description="Helical" evidence="8">
    <location>
        <begin position="18"/>
        <end position="39"/>
    </location>
</feature>
<dbReference type="EMBL" id="QPMM01000007">
    <property type="protein sequence ID" value="RFS21885.1"/>
    <property type="molecule type" value="Genomic_DNA"/>
</dbReference>
<dbReference type="GO" id="GO:0005249">
    <property type="term" value="F:voltage-gated potassium channel activity"/>
    <property type="evidence" value="ECO:0007669"/>
    <property type="project" value="InterPro"/>
</dbReference>
<feature type="transmembrane region" description="Helical" evidence="8">
    <location>
        <begin position="142"/>
        <end position="162"/>
    </location>
</feature>
<dbReference type="RefSeq" id="WP_116976525.1">
    <property type="nucleotide sequence ID" value="NZ_QPMM01000007.1"/>
</dbReference>
<dbReference type="GO" id="GO:0001508">
    <property type="term" value="P:action potential"/>
    <property type="evidence" value="ECO:0007669"/>
    <property type="project" value="TreeGrafter"/>
</dbReference>
<keyword evidence="5" id="KW-0406">Ion transport</keyword>
<gene>
    <name evidence="10" type="ORF">DVR12_14635</name>
</gene>
<name>A0A3E1Y905_9BACT</name>
<dbReference type="InterPro" id="IPR028325">
    <property type="entry name" value="VG_K_chnl"/>
</dbReference>
<dbReference type="Gene3D" id="1.20.120.350">
    <property type="entry name" value="Voltage-gated potassium channels. Chain C"/>
    <property type="match status" value="1"/>
</dbReference>
<dbReference type="InterPro" id="IPR027359">
    <property type="entry name" value="Volt_channel_dom_sf"/>
</dbReference>
<dbReference type="Proteomes" id="UP000260644">
    <property type="component" value="Unassembled WGS sequence"/>
</dbReference>
<evidence type="ECO:0000313" key="11">
    <source>
        <dbReference type="Proteomes" id="UP000260644"/>
    </source>
</evidence>
<feature type="transmembrane region" description="Helical" evidence="8">
    <location>
        <begin position="77"/>
        <end position="97"/>
    </location>
</feature>
<dbReference type="Pfam" id="PF07885">
    <property type="entry name" value="Ion_trans_2"/>
    <property type="match status" value="1"/>
</dbReference>
<dbReference type="PANTHER" id="PTHR11537">
    <property type="entry name" value="VOLTAGE-GATED POTASSIUM CHANNEL"/>
    <property type="match status" value="1"/>
</dbReference>
<reference evidence="10 11" key="1">
    <citation type="submission" date="2018-07" db="EMBL/GenBank/DDBJ databases">
        <title>Chitinophaga K2CV101002-2 sp. nov., isolated from a monsoon evergreen broad-leaved forest soil.</title>
        <authorList>
            <person name="Lv Y."/>
        </authorList>
    </citation>
    <scope>NUCLEOTIDE SEQUENCE [LARGE SCALE GENOMIC DNA]</scope>
    <source>
        <strain evidence="10 11">GDMCC 1.1288</strain>
    </source>
</reference>
<dbReference type="AlphaFoldDB" id="A0A3E1Y905"/>
<evidence type="ECO:0000256" key="2">
    <source>
        <dbReference type="ARBA" id="ARBA00022448"/>
    </source>
</evidence>
<evidence type="ECO:0000259" key="9">
    <source>
        <dbReference type="Pfam" id="PF07885"/>
    </source>
</evidence>
<feature type="transmembrane region" description="Helical" evidence="8">
    <location>
        <begin position="109"/>
        <end position="130"/>
    </location>
</feature>
<feature type="domain" description="Potassium channel" evidence="9">
    <location>
        <begin position="146"/>
        <end position="222"/>
    </location>
</feature>
<keyword evidence="4 8" id="KW-1133">Transmembrane helix</keyword>
<dbReference type="GO" id="GO:0008076">
    <property type="term" value="C:voltage-gated potassium channel complex"/>
    <property type="evidence" value="ECO:0007669"/>
    <property type="project" value="InterPro"/>
</dbReference>
<feature type="transmembrane region" description="Helical" evidence="8">
    <location>
        <begin position="51"/>
        <end position="71"/>
    </location>
</feature>